<dbReference type="InterPro" id="IPR021399">
    <property type="entry name" value="DUF3038"/>
</dbReference>
<dbReference type="Pfam" id="PF11237">
    <property type="entry name" value="DUF3038"/>
    <property type="match status" value="1"/>
</dbReference>
<evidence type="ECO:0000313" key="2">
    <source>
        <dbReference type="Proteomes" id="UP000239001"/>
    </source>
</evidence>
<dbReference type="OrthoDB" id="509618at2"/>
<reference evidence="1 2" key="2">
    <citation type="submission" date="2018-03" db="EMBL/GenBank/DDBJ databases">
        <authorList>
            <person name="Keele B.F."/>
        </authorList>
    </citation>
    <scope>NUCLEOTIDE SEQUENCE [LARGE SCALE GENOMIC DNA]</scope>
    <source>
        <strain evidence="1 2">CCALA 016</strain>
    </source>
</reference>
<organism evidence="1 2">
    <name type="scientific">Aphanothece hegewaldii CCALA 016</name>
    <dbReference type="NCBI Taxonomy" id="2107694"/>
    <lineage>
        <taxon>Bacteria</taxon>
        <taxon>Bacillati</taxon>
        <taxon>Cyanobacteriota</taxon>
        <taxon>Cyanophyceae</taxon>
        <taxon>Oscillatoriophycideae</taxon>
        <taxon>Chroococcales</taxon>
        <taxon>Aphanothecaceae</taxon>
        <taxon>Aphanothece</taxon>
    </lineage>
</organism>
<protein>
    <recommendedName>
        <fullName evidence="3">DUF3038 domain-containing protein</fullName>
    </recommendedName>
</protein>
<dbReference type="EMBL" id="PXOH01000018">
    <property type="protein sequence ID" value="PSF35738.1"/>
    <property type="molecule type" value="Genomic_DNA"/>
</dbReference>
<gene>
    <name evidence="1" type="ORF">C7H19_15800</name>
</gene>
<accession>A0A2T1LVJ5</accession>
<evidence type="ECO:0000313" key="1">
    <source>
        <dbReference type="EMBL" id="PSF35738.1"/>
    </source>
</evidence>
<sequence length="201" mass="23168">MSDNHTTAIAKPAILDLLPDIPILGQRTAIRLQQQIDLILLTIESLEINAVEGMFTTARELGLDEIIKNRIVFWRLRCTNSWRRSYNRDILTLDQAKALVILASYRAKQLSLQIRQLLIAEQQMRDKGLPVDTNFLLSDYLERFRANFRSRMNPRRAKVSIYLASEDELNELSLILLNQLLFCTGTTGMQRFWVSLFDGAV</sequence>
<dbReference type="Proteomes" id="UP000239001">
    <property type="component" value="Unassembled WGS sequence"/>
</dbReference>
<keyword evidence="2" id="KW-1185">Reference proteome</keyword>
<proteinExistence type="predicted"/>
<reference evidence="1 2" key="1">
    <citation type="submission" date="2018-03" db="EMBL/GenBank/DDBJ databases">
        <title>The ancient ancestry and fast evolution of plastids.</title>
        <authorList>
            <person name="Moore K.R."/>
            <person name="Magnabosco C."/>
            <person name="Momper L."/>
            <person name="Gold D.A."/>
            <person name="Bosak T."/>
            <person name="Fournier G.P."/>
        </authorList>
    </citation>
    <scope>NUCLEOTIDE SEQUENCE [LARGE SCALE GENOMIC DNA]</scope>
    <source>
        <strain evidence="1 2">CCALA 016</strain>
    </source>
</reference>
<dbReference type="AlphaFoldDB" id="A0A2T1LVJ5"/>
<name>A0A2T1LVJ5_9CHRO</name>
<comment type="caution">
    <text evidence="1">The sequence shown here is derived from an EMBL/GenBank/DDBJ whole genome shotgun (WGS) entry which is preliminary data.</text>
</comment>
<evidence type="ECO:0008006" key="3">
    <source>
        <dbReference type="Google" id="ProtNLM"/>
    </source>
</evidence>